<keyword evidence="2" id="KW-0378">Hydrolase</keyword>
<dbReference type="RefSeq" id="WP_221192058.1">
    <property type="nucleotide sequence ID" value="NZ_JACHWZ010000017.1"/>
</dbReference>
<sequence length="169" mass="18238">MFIVENRGQLARHRHAIAVFSLMCLTTCPLLLPSASAATLTQVSNFGNNPGNLEMYLYVPDNLTGPAPVLVALHYCTDTEPVLFSNTQFASLADQYGYIVIYPSVTRSSQCFDVYSSQALTRGGGSDPVSVKSMIDYVVQNHKRPAGCTTPSPATGALSAYAIAARRER</sequence>
<comment type="caution">
    <text evidence="4">The sequence shown here is derived from an EMBL/GenBank/DDBJ whole genome shotgun (WGS) entry which is preliminary data.</text>
</comment>
<evidence type="ECO:0000313" key="4">
    <source>
        <dbReference type="EMBL" id="MBB3062495.1"/>
    </source>
</evidence>
<dbReference type="AlphaFoldDB" id="A0A7W4WDZ5"/>
<dbReference type="InterPro" id="IPR010126">
    <property type="entry name" value="Esterase_phb"/>
</dbReference>
<dbReference type="Proteomes" id="UP000535937">
    <property type="component" value="Unassembled WGS sequence"/>
</dbReference>
<evidence type="ECO:0000256" key="3">
    <source>
        <dbReference type="SAM" id="SignalP"/>
    </source>
</evidence>
<dbReference type="Pfam" id="PF10503">
    <property type="entry name" value="Esterase_PHB"/>
    <property type="match status" value="1"/>
</dbReference>
<feature type="signal peptide" evidence="3">
    <location>
        <begin position="1"/>
        <end position="37"/>
    </location>
</feature>
<reference evidence="4 5" key="1">
    <citation type="submission" date="2020-08" db="EMBL/GenBank/DDBJ databases">
        <title>Genomic Encyclopedia of Type Strains, Phase III (KMG-III): the genomes of soil and plant-associated and newly described type strains.</title>
        <authorList>
            <person name="Whitman W."/>
        </authorList>
    </citation>
    <scope>NUCLEOTIDE SEQUENCE [LARGE SCALE GENOMIC DNA]</scope>
    <source>
        <strain evidence="4 5">CECT 8799</strain>
    </source>
</reference>
<evidence type="ECO:0000256" key="2">
    <source>
        <dbReference type="ARBA" id="ARBA00022801"/>
    </source>
</evidence>
<dbReference type="PANTHER" id="PTHR43037:SF5">
    <property type="entry name" value="FERULOYL ESTERASE"/>
    <property type="match status" value="1"/>
</dbReference>
<protein>
    <submittedName>
        <fullName evidence="4">Poly(3-hydroxybutyrate) depolymerase</fullName>
    </submittedName>
</protein>
<evidence type="ECO:0000313" key="5">
    <source>
        <dbReference type="Proteomes" id="UP000535937"/>
    </source>
</evidence>
<keyword evidence="1 3" id="KW-0732">Signal</keyword>
<name>A0A7W4WDZ5_9GAMM</name>
<dbReference type="Gene3D" id="3.40.50.1820">
    <property type="entry name" value="alpha/beta hydrolase"/>
    <property type="match status" value="1"/>
</dbReference>
<gene>
    <name evidence="4" type="ORF">FHS09_003344</name>
</gene>
<dbReference type="InterPro" id="IPR029058">
    <property type="entry name" value="AB_hydrolase_fold"/>
</dbReference>
<dbReference type="InterPro" id="IPR050955">
    <property type="entry name" value="Plant_Biomass_Hydrol_Est"/>
</dbReference>
<organism evidence="4 5">
    <name type="scientific">Microbulbifer rhizosphaerae</name>
    <dbReference type="NCBI Taxonomy" id="1562603"/>
    <lineage>
        <taxon>Bacteria</taxon>
        <taxon>Pseudomonadati</taxon>
        <taxon>Pseudomonadota</taxon>
        <taxon>Gammaproteobacteria</taxon>
        <taxon>Cellvibrionales</taxon>
        <taxon>Microbulbiferaceae</taxon>
        <taxon>Microbulbifer</taxon>
    </lineage>
</organism>
<evidence type="ECO:0000256" key="1">
    <source>
        <dbReference type="ARBA" id="ARBA00022729"/>
    </source>
</evidence>
<feature type="chain" id="PRO_5031093368" evidence="3">
    <location>
        <begin position="38"/>
        <end position="169"/>
    </location>
</feature>
<dbReference type="EMBL" id="JACHWZ010000017">
    <property type="protein sequence ID" value="MBB3062495.1"/>
    <property type="molecule type" value="Genomic_DNA"/>
</dbReference>
<keyword evidence="5" id="KW-1185">Reference proteome</keyword>
<accession>A0A7W4WDZ5</accession>
<proteinExistence type="predicted"/>
<dbReference type="PANTHER" id="PTHR43037">
    <property type="entry name" value="UNNAMED PRODUCT-RELATED"/>
    <property type="match status" value="1"/>
</dbReference>
<dbReference type="GO" id="GO:0016787">
    <property type="term" value="F:hydrolase activity"/>
    <property type="evidence" value="ECO:0007669"/>
    <property type="project" value="UniProtKB-KW"/>
</dbReference>
<dbReference type="GO" id="GO:0005576">
    <property type="term" value="C:extracellular region"/>
    <property type="evidence" value="ECO:0007669"/>
    <property type="project" value="InterPro"/>
</dbReference>
<dbReference type="SUPFAM" id="SSF53474">
    <property type="entry name" value="alpha/beta-Hydrolases"/>
    <property type="match status" value="1"/>
</dbReference>